<keyword evidence="2" id="KW-0997">Cell inner membrane</keyword>
<dbReference type="PANTHER" id="PTHR32282">
    <property type="entry name" value="BINDING PROTEIN TRANSPEPTIDASE, PUTATIVE-RELATED"/>
    <property type="match status" value="1"/>
</dbReference>
<feature type="non-terminal residue" evidence="12">
    <location>
        <position position="286"/>
    </location>
</feature>
<dbReference type="InterPro" id="IPR003029">
    <property type="entry name" value="S1_domain"/>
</dbReference>
<gene>
    <name evidence="12" type="ORF">METZ01_LOCUS396787</name>
</gene>
<dbReference type="GO" id="GO:0030288">
    <property type="term" value="C:outer membrane-bounded periplasmic space"/>
    <property type="evidence" value="ECO:0007669"/>
    <property type="project" value="TreeGrafter"/>
</dbReference>
<dbReference type="Gene3D" id="2.40.50.140">
    <property type="entry name" value="Nucleic acid-binding proteins"/>
    <property type="match status" value="1"/>
</dbReference>
<dbReference type="GO" id="GO:0008955">
    <property type="term" value="F:peptidoglycan glycosyltransferase activity"/>
    <property type="evidence" value="ECO:0007669"/>
    <property type="project" value="TreeGrafter"/>
</dbReference>
<name>A0A382VBS7_9ZZZZ</name>
<evidence type="ECO:0000313" key="12">
    <source>
        <dbReference type="EMBL" id="SVD43933.1"/>
    </source>
</evidence>
<dbReference type="InterPro" id="IPR012338">
    <property type="entry name" value="Beta-lactam/transpept-like"/>
</dbReference>
<dbReference type="AlphaFoldDB" id="A0A382VBS7"/>
<evidence type="ECO:0000256" key="1">
    <source>
        <dbReference type="ARBA" id="ARBA00022475"/>
    </source>
</evidence>
<dbReference type="GO" id="GO:0008360">
    <property type="term" value="P:regulation of cell shape"/>
    <property type="evidence" value="ECO:0007669"/>
    <property type="project" value="UniProtKB-KW"/>
</dbReference>
<dbReference type="Gene3D" id="3.40.710.10">
    <property type="entry name" value="DD-peptidase/beta-lactamase superfamily"/>
    <property type="match status" value="1"/>
</dbReference>
<evidence type="ECO:0000256" key="8">
    <source>
        <dbReference type="ARBA" id="ARBA00022989"/>
    </source>
</evidence>
<evidence type="ECO:0000256" key="2">
    <source>
        <dbReference type="ARBA" id="ARBA00022519"/>
    </source>
</evidence>
<sequence>MVLGNIASGVVQSVEKEFALIDLGKVAGILTWKEVRTWQNALSGKDHPVPFKKFSEALKPGDVIPVRLVDYDPGKEVMRLQLYQEPLINGAVLGMQPKTGEVLAMIGGYQYEESEFNRAIQAKRQPGSSFKPIVYSSALDAGYTLSSVLVDSPRAFRTGKIKLGEDEIWLPKNYGDKLMGSVSLRTALVKSLNLATIGLIEDLGPELVIDYSRRLGISTSMKKNLTIALGSFSVTLQEMVNAFGVFANKGKRTEPVYILEVTDQDRNVLETSVTREIQIISNETAF</sequence>
<dbReference type="GO" id="GO:0008658">
    <property type="term" value="F:penicillin binding"/>
    <property type="evidence" value="ECO:0007669"/>
    <property type="project" value="InterPro"/>
</dbReference>
<keyword evidence="8" id="KW-1133">Transmembrane helix</keyword>
<dbReference type="InterPro" id="IPR012340">
    <property type="entry name" value="NA-bd_OB-fold"/>
</dbReference>
<accession>A0A382VBS7</accession>
<dbReference type="InterPro" id="IPR001460">
    <property type="entry name" value="PCN-bd_Tpept"/>
</dbReference>
<dbReference type="InterPro" id="IPR031376">
    <property type="entry name" value="PCB_OB"/>
</dbReference>
<dbReference type="GO" id="GO:0009252">
    <property type="term" value="P:peptidoglycan biosynthetic process"/>
    <property type="evidence" value="ECO:0007669"/>
    <property type="project" value="UniProtKB-KW"/>
</dbReference>
<dbReference type="Pfam" id="PF00905">
    <property type="entry name" value="Transpeptidase"/>
    <property type="match status" value="1"/>
</dbReference>
<keyword evidence="6" id="KW-0133">Cell shape</keyword>
<dbReference type="InterPro" id="IPR050396">
    <property type="entry name" value="Glycosyltr_51/Transpeptidase"/>
</dbReference>
<keyword evidence="9" id="KW-0472">Membrane</keyword>
<feature type="domain" description="S1 motif" evidence="11">
    <location>
        <begin position="4"/>
        <end position="83"/>
    </location>
</feature>
<protein>
    <recommendedName>
        <fullName evidence="11">S1 motif domain-containing protein</fullName>
    </recommendedName>
</protein>
<dbReference type="GO" id="GO:0071555">
    <property type="term" value="P:cell wall organization"/>
    <property type="evidence" value="ECO:0007669"/>
    <property type="project" value="UniProtKB-KW"/>
</dbReference>
<reference evidence="12" key="1">
    <citation type="submission" date="2018-05" db="EMBL/GenBank/DDBJ databases">
        <authorList>
            <person name="Lanie J.A."/>
            <person name="Ng W.-L."/>
            <person name="Kazmierczak K.M."/>
            <person name="Andrzejewski T.M."/>
            <person name="Davidsen T.M."/>
            <person name="Wayne K.J."/>
            <person name="Tettelin H."/>
            <person name="Glass J.I."/>
            <person name="Rusch D."/>
            <person name="Podicherti R."/>
            <person name="Tsui H.-C.T."/>
            <person name="Winkler M.E."/>
        </authorList>
    </citation>
    <scope>NUCLEOTIDE SEQUENCE</scope>
</reference>
<dbReference type="PROSITE" id="PS50126">
    <property type="entry name" value="S1"/>
    <property type="match status" value="1"/>
</dbReference>
<evidence type="ECO:0000256" key="6">
    <source>
        <dbReference type="ARBA" id="ARBA00022960"/>
    </source>
</evidence>
<evidence type="ECO:0000256" key="5">
    <source>
        <dbReference type="ARBA" id="ARBA00022692"/>
    </source>
</evidence>
<dbReference type="PANTHER" id="PTHR32282:SF27">
    <property type="entry name" value="PENICILLIN-BINDING PROTEIN 1A"/>
    <property type="match status" value="1"/>
</dbReference>
<evidence type="ECO:0000256" key="3">
    <source>
        <dbReference type="ARBA" id="ARBA00022676"/>
    </source>
</evidence>
<proteinExistence type="predicted"/>
<organism evidence="12">
    <name type="scientific">marine metagenome</name>
    <dbReference type="NCBI Taxonomy" id="408172"/>
    <lineage>
        <taxon>unclassified sequences</taxon>
        <taxon>metagenomes</taxon>
        <taxon>ecological metagenomes</taxon>
    </lineage>
</organism>
<keyword evidence="5" id="KW-0812">Transmembrane</keyword>
<evidence type="ECO:0000256" key="10">
    <source>
        <dbReference type="ARBA" id="ARBA00023316"/>
    </source>
</evidence>
<keyword evidence="7" id="KW-0573">Peptidoglycan synthesis</keyword>
<keyword evidence="1" id="KW-1003">Cell membrane</keyword>
<keyword evidence="4" id="KW-0808">Transferase</keyword>
<evidence type="ECO:0000256" key="4">
    <source>
        <dbReference type="ARBA" id="ARBA00022679"/>
    </source>
</evidence>
<dbReference type="SUPFAM" id="SSF56601">
    <property type="entry name" value="beta-lactamase/transpeptidase-like"/>
    <property type="match status" value="1"/>
</dbReference>
<keyword evidence="3" id="KW-0328">Glycosyltransferase</keyword>
<keyword evidence="10" id="KW-0961">Cell wall biogenesis/degradation</keyword>
<dbReference type="SUPFAM" id="SSF50249">
    <property type="entry name" value="Nucleic acid-binding proteins"/>
    <property type="match status" value="1"/>
</dbReference>
<dbReference type="Pfam" id="PF17092">
    <property type="entry name" value="PCB_OB"/>
    <property type="match status" value="1"/>
</dbReference>
<dbReference type="GO" id="GO:0003676">
    <property type="term" value="F:nucleic acid binding"/>
    <property type="evidence" value="ECO:0007669"/>
    <property type="project" value="InterPro"/>
</dbReference>
<evidence type="ECO:0000256" key="7">
    <source>
        <dbReference type="ARBA" id="ARBA00022984"/>
    </source>
</evidence>
<evidence type="ECO:0000259" key="11">
    <source>
        <dbReference type="PROSITE" id="PS50126"/>
    </source>
</evidence>
<evidence type="ECO:0000256" key="9">
    <source>
        <dbReference type="ARBA" id="ARBA00023136"/>
    </source>
</evidence>
<dbReference type="EMBL" id="UINC01150731">
    <property type="protein sequence ID" value="SVD43933.1"/>
    <property type="molecule type" value="Genomic_DNA"/>
</dbReference>